<feature type="domain" description="Histidine-specific methyltransferase SAM-dependent" evidence="3">
    <location>
        <begin position="6"/>
        <end position="304"/>
    </location>
</feature>
<dbReference type="AlphaFoldDB" id="A0A923MSN8"/>
<dbReference type="GO" id="GO:0032259">
    <property type="term" value="P:methylation"/>
    <property type="evidence" value="ECO:0007669"/>
    <property type="project" value="UniProtKB-KW"/>
</dbReference>
<evidence type="ECO:0000313" key="5">
    <source>
        <dbReference type="Proteomes" id="UP000608513"/>
    </source>
</evidence>
<dbReference type="PIRSF" id="PIRSF018005">
    <property type="entry name" value="UCP018005"/>
    <property type="match status" value="1"/>
</dbReference>
<dbReference type="Pfam" id="PF10017">
    <property type="entry name" value="Methyltransf_33"/>
    <property type="match status" value="1"/>
</dbReference>
<keyword evidence="1 4" id="KW-0489">Methyltransferase</keyword>
<name>A0A923MSN8_9BURK</name>
<dbReference type="SUPFAM" id="SSF53335">
    <property type="entry name" value="S-adenosyl-L-methionine-dependent methyltransferases"/>
    <property type="match status" value="1"/>
</dbReference>
<gene>
    <name evidence="4" type="primary">egtD</name>
    <name evidence="4" type="ORF">H8N03_15040</name>
</gene>
<organism evidence="4 5">
    <name type="scientific">Ramlibacter cellulosilyticus</name>
    <dbReference type="NCBI Taxonomy" id="2764187"/>
    <lineage>
        <taxon>Bacteria</taxon>
        <taxon>Pseudomonadati</taxon>
        <taxon>Pseudomonadota</taxon>
        <taxon>Betaproteobacteria</taxon>
        <taxon>Burkholderiales</taxon>
        <taxon>Comamonadaceae</taxon>
        <taxon>Ramlibacter</taxon>
    </lineage>
</organism>
<dbReference type="InterPro" id="IPR051128">
    <property type="entry name" value="EgtD_Methyltrsf_superfamily"/>
</dbReference>
<proteinExistence type="predicted"/>
<accession>A0A923MSN8</accession>
<dbReference type="InterPro" id="IPR029063">
    <property type="entry name" value="SAM-dependent_MTases_sf"/>
</dbReference>
<dbReference type="PANTHER" id="PTHR43397">
    <property type="entry name" value="ERGOTHIONEINE BIOSYNTHESIS PROTEIN 1"/>
    <property type="match status" value="1"/>
</dbReference>
<dbReference type="Gene3D" id="3.40.50.150">
    <property type="entry name" value="Vaccinia Virus protein VP39"/>
    <property type="match status" value="1"/>
</dbReference>
<evidence type="ECO:0000313" key="4">
    <source>
        <dbReference type="EMBL" id="MBC5784266.1"/>
    </source>
</evidence>
<dbReference type="NCBIfam" id="TIGR03438">
    <property type="entry name" value="egtD_ergothio"/>
    <property type="match status" value="1"/>
</dbReference>
<dbReference type="InterPro" id="IPR019257">
    <property type="entry name" value="MeTrfase_dom"/>
</dbReference>
<dbReference type="InterPro" id="IPR035094">
    <property type="entry name" value="EgtD"/>
</dbReference>
<dbReference type="PANTHER" id="PTHR43397:SF1">
    <property type="entry name" value="ERGOTHIONEINE BIOSYNTHESIS PROTEIN 1"/>
    <property type="match status" value="1"/>
</dbReference>
<keyword evidence="5" id="KW-1185">Reference proteome</keyword>
<dbReference type="EMBL" id="JACORT010000006">
    <property type="protein sequence ID" value="MBC5784266.1"/>
    <property type="molecule type" value="Genomic_DNA"/>
</dbReference>
<dbReference type="EC" id="2.1.1.44" evidence="4"/>
<dbReference type="GO" id="GO:0052706">
    <property type="term" value="F:L-histidine N(alpha)-methyltransferase activity"/>
    <property type="evidence" value="ECO:0007669"/>
    <property type="project" value="UniProtKB-EC"/>
</dbReference>
<evidence type="ECO:0000259" key="3">
    <source>
        <dbReference type="Pfam" id="PF10017"/>
    </source>
</evidence>
<evidence type="ECO:0000256" key="2">
    <source>
        <dbReference type="ARBA" id="ARBA00022679"/>
    </source>
</evidence>
<dbReference type="RefSeq" id="WP_187077016.1">
    <property type="nucleotide sequence ID" value="NZ_JACORT010000006.1"/>
</dbReference>
<comment type="caution">
    <text evidence="4">The sequence shown here is derived from an EMBL/GenBank/DDBJ whole genome shotgun (WGS) entry which is preliminary data.</text>
</comment>
<evidence type="ECO:0000256" key="1">
    <source>
        <dbReference type="ARBA" id="ARBA00022603"/>
    </source>
</evidence>
<protein>
    <submittedName>
        <fullName evidence="4">L-histidine N(Alpha)-methyltransferase</fullName>
        <ecNumber evidence="4">2.1.1.44</ecNumber>
    </submittedName>
</protein>
<reference evidence="4" key="1">
    <citation type="submission" date="2020-08" db="EMBL/GenBank/DDBJ databases">
        <title>Ramlibacter sp. USB13 16S ribosomal RNA gene genome sequencing and assembly.</title>
        <authorList>
            <person name="Kang M."/>
        </authorList>
    </citation>
    <scope>NUCLEOTIDE SEQUENCE</scope>
    <source>
        <strain evidence="4">USB13</strain>
    </source>
</reference>
<dbReference type="InterPro" id="IPR017804">
    <property type="entry name" value="MeTrfase_EgtD-like"/>
</dbReference>
<dbReference type="Proteomes" id="UP000608513">
    <property type="component" value="Unassembled WGS sequence"/>
</dbReference>
<sequence>MLSEFARDLQAALANQPHAISPKYFYDAEGSRLFDRICELPEYYPTRTELAILERSVGEFAALAGRGAEIVEFGAGSLRKVRLLLQAFDAPARYLPIDISGEHLRDAAAILRGEFAGLEVRPVVADYTTDFALAPHEGAGKRIGFFPGSTIGNFTPDEALVFLQRAARLLQGGALLLGADLVKDPAVLHAAYNDAQGVTAQFNLNLLARANRELGAGFVLPQFAHYSFYNAPLQRIEMHLVSRARQAATVGGERYVIEEGESLHTENSYKFTVDGLRALAERAGFRPGPVWTDPDRLFSVHWLHAPPGASR</sequence>
<keyword evidence="2 4" id="KW-0808">Transferase</keyword>